<gene>
    <name evidence="3" type="ORF">BDQ12DRAFT_635873</name>
</gene>
<name>A0A5C3M1N2_9AGAR</name>
<evidence type="ECO:0000313" key="3">
    <source>
        <dbReference type="EMBL" id="TFK34901.1"/>
    </source>
</evidence>
<dbReference type="STRING" id="68775.A0A5C3M1N2"/>
<keyword evidence="3" id="KW-0489">Methyltransferase</keyword>
<dbReference type="GO" id="GO:0008168">
    <property type="term" value="F:methyltransferase activity"/>
    <property type="evidence" value="ECO:0007669"/>
    <property type="project" value="UniProtKB-KW"/>
</dbReference>
<reference evidence="3 4" key="1">
    <citation type="journal article" date="2019" name="Nat. Ecol. Evol.">
        <title>Megaphylogeny resolves global patterns of mushroom evolution.</title>
        <authorList>
            <person name="Varga T."/>
            <person name="Krizsan K."/>
            <person name="Foldi C."/>
            <person name="Dima B."/>
            <person name="Sanchez-Garcia M."/>
            <person name="Sanchez-Ramirez S."/>
            <person name="Szollosi G.J."/>
            <person name="Szarkandi J.G."/>
            <person name="Papp V."/>
            <person name="Albert L."/>
            <person name="Andreopoulos W."/>
            <person name="Angelini C."/>
            <person name="Antonin V."/>
            <person name="Barry K.W."/>
            <person name="Bougher N.L."/>
            <person name="Buchanan P."/>
            <person name="Buyck B."/>
            <person name="Bense V."/>
            <person name="Catcheside P."/>
            <person name="Chovatia M."/>
            <person name="Cooper J."/>
            <person name="Damon W."/>
            <person name="Desjardin D."/>
            <person name="Finy P."/>
            <person name="Geml J."/>
            <person name="Haridas S."/>
            <person name="Hughes K."/>
            <person name="Justo A."/>
            <person name="Karasinski D."/>
            <person name="Kautmanova I."/>
            <person name="Kiss B."/>
            <person name="Kocsube S."/>
            <person name="Kotiranta H."/>
            <person name="LaButti K.M."/>
            <person name="Lechner B.E."/>
            <person name="Liimatainen K."/>
            <person name="Lipzen A."/>
            <person name="Lukacs Z."/>
            <person name="Mihaltcheva S."/>
            <person name="Morgado L.N."/>
            <person name="Niskanen T."/>
            <person name="Noordeloos M.E."/>
            <person name="Ohm R.A."/>
            <person name="Ortiz-Santana B."/>
            <person name="Ovrebo C."/>
            <person name="Racz N."/>
            <person name="Riley R."/>
            <person name="Savchenko A."/>
            <person name="Shiryaev A."/>
            <person name="Soop K."/>
            <person name="Spirin V."/>
            <person name="Szebenyi C."/>
            <person name="Tomsovsky M."/>
            <person name="Tulloss R.E."/>
            <person name="Uehling J."/>
            <person name="Grigoriev I.V."/>
            <person name="Vagvolgyi C."/>
            <person name="Papp T."/>
            <person name="Martin F.M."/>
            <person name="Miettinen O."/>
            <person name="Hibbett D.S."/>
            <person name="Nagy L.G."/>
        </authorList>
    </citation>
    <scope>NUCLEOTIDE SEQUENCE [LARGE SCALE GENOMIC DNA]</scope>
    <source>
        <strain evidence="3 4">CBS 166.37</strain>
    </source>
</reference>
<dbReference type="EMBL" id="ML213627">
    <property type="protein sequence ID" value="TFK34901.1"/>
    <property type="molecule type" value="Genomic_DNA"/>
</dbReference>
<dbReference type="InterPro" id="IPR041698">
    <property type="entry name" value="Methyltransf_25"/>
</dbReference>
<dbReference type="AlphaFoldDB" id="A0A5C3M1N2"/>
<dbReference type="GO" id="GO:0032259">
    <property type="term" value="P:methylation"/>
    <property type="evidence" value="ECO:0007669"/>
    <property type="project" value="UniProtKB-KW"/>
</dbReference>
<dbReference type="CDD" id="cd02440">
    <property type="entry name" value="AdoMet_MTases"/>
    <property type="match status" value="1"/>
</dbReference>
<dbReference type="Proteomes" id="UP000308652">
    <property type="component" value="Unassembled WGS sequence"/>
</dbReference>
<feature type="domain" description="Methyltransferase" evidence="2">
    <location>
        <begin position="61"/>
        <end position="158"/>
    </location>
</feature>
<evidence type="ECO:0000256" key="1">
    <source>
        <dbReference type="ARBA" id="ARBA00022679"/>
    </source>
</evidence>
<dbReference type="OrthoDB" id="3647at2759"/>
<accession>A0A5C3M1N2</accession>
<proteinExistence type="predicted"/>
<keyword evidence="4" id="KW-1185">Reference proteome</keyword>
<dbReference type="Gene3D" id="3.40.50.150">
    <property type="entry name" value="Vaccinia Virus protein VP39"/>
    <property type="match status" value="1"/>
</dbReference>
<dbReference type="PANTHER" id="PTHR43861">
    <property type="entry name" value="TRANS-ACONITATE 2-METHYLTRANSFERASE-RELATED"/>
    <property type="match status" value="1"/>
</dbReference>
<protein>
    <submittedName>
        <fullName evidence="3">Hexaprenyldihydroxybenzoate methyltransferase</fullName>
    </submittedName>
</protein>
<evidence type="ECO:0000259" key="2">
    <source>
        <dbReference type="Pfam" id="PF13649"/>
    </source>
</evidence>
<evidence type="ECO:0000313" key="4">
    <source>
        <dbReference type="Proteomes" id="UP000308652"/>
    </source>
</evidence>
<dbReference type="SUPFAM" id="SSF53335">
    <property type="entry name" value="S-adenosyl-L-methionine-dependent methyltransferases"/>
    <property type="match status" value="1"/>
</dbReference>
<keyword evidence="1 3" id="KW-0808">Transferase</keyword>
<dbReference type="Pfam" id="PF13649">
    <property type="entry name" value="Methyltransf_25"/>
    <property type="match status" value="1"/>
</dbReference>
<organism evidence="3 4">
    <name type="scientific">Crucibulum laeve</name>
    <dbReference type="NCBI Taxonomy" id="68775"/>
    <lineage>
        <taxon>Eukaryota</taxon>
        <taxon>Fungi</taxon>
        <taxon>Dikarya</taxon>
        <taxon>Basidiomycota</taxon>
        <taxon>Agaricomycotina</taxon>
        <taxon>Agaricomycetes</taxon>
        <taxon>Agaricomycetidae</taxon>
        <taxon>Agaricales</taxon>
        <taxon>Agaricineae</taxon>
        <taxon>Nidulariaceae</taxon>
        <taxon>Crucibulum</taxon>
    </lineage>
</organism>
<sequence>MTVNPEHDLPTEINVNYTLANQKHFDQSAQTYDSPQAIELARRSARAMRRVYEFDENTTCVMDFACGTGLISHQLAPYAQTIVGVDISQRMVDRYNEQVGNQGISHDEMQAICADLQGVEGELDGMKFDIVVCASSYHHFDSISSITRTLAYFLKPGGTLLVIDLLKAEHLDLDALFPDHLHHLVAHKGGFREEELRKAFDDGGLKGFEFSDAVNVKKKGEDLKLFIAKGLRQ</sequence>
<dbReference type="PANTHER" id="PTHR43861:SF3">
    <property type="entry name" value="PUTATIVE (AFU_ORTHOLOGUE AFUA_2G14390)-RELATED"/>
    <property type="match status" value="1"/>
</dbReference>
<dbReference type="InterPro" id="IPR029063">
    <property type="entry name" value="SAM-dependent_MTases_sf"/>
</dbReference>